<dbReference type="Proteomes" id="UP000706926">
    <property type="component" value="Unassembled WGS sequence"/>
</dbReference>
<dbReference type="GeneID" id="95403221"/>
<dbReference type="PANTHER" id="PTHR43048">
    <property type="entry name" value="METHYLMALONYL-COA EPIMERASE"/>
    <property type="match status" value="1"/>
</dbReference>
<name>A0ABS4F788_9BACL</name>
<accession>A0ABS4F788</accession>
<keyword evidence="1" id="KW-0479">Metal-binding</keyword>
<reference evidence="2 3" key="1">
    <citation type="submission" date="2021-03" db="EMBL/GenBank/DDBJ databases">
        <title>Genomic Encyclopedia of Type Strains, Phase IV (KMG-IV): sequencing the most valuable type-strain genomes for metagenomic binning, comparative biology and taxonomic classification.</title>
        <authorList>
            <person name="Goeker M."/>
        </authorList>
    </citation>
    <scope>NUCLEOTIDE SEQUENCE [LARGE SCALE GENOMIC DNA]</scope>
    <source>
        <strain evidence="2 3">DSM 15596</strain>
    </source>
</reference>
<dbReference type="InterPro" id="IPR051785">
    <property type="entry name" value="MMCE/EMCE_epimerase"/>
</dbReference>
<protein>
    <submittedName>
        <fullName evidence="2">Catechol 2,3-dioxygenase-like lactoylglutathione lyase family enzyme</fullName>
    </submittedName>
</protein>
<dbReference type="EMBL" id="JAGGKI010000003">
    <property type="protein sequence ID" value="MBP1892111.1"/>
    <property type="molecule type" value="Genomic_DNA"/>
</dbReference>
<keyword evidence="3" id="KW-1185">Reference proteome</keyword>
<gene>
    <name evidence="2" type="ORF">J2Z18_001187</name>
</gene>
<dbReference type="SUPFAM" id="SSF54593">
    <property type="entry name" value="Glyoxalase/Bleomycin resistance protein/Dihydroxybiphenyl dioxygenase"/>
    <property type="match status" value="1"/>
</dbReference>
<dbReference type="Gene3D" id="3.10.180.10">
    <property type="entry name" value="2,3-Dihydroxybiphenyl 1,2-Dioxygenase, domain 1"/>
    <property type="match status" value="1"/>
</dbReference>
<sequence>MDQSILGTNVITQIGLLVNDIEATSQVYADFFGVDNPGWFWSDRFAIEKTEFRGIPTEARAKLSFFDMGSLQLELIEPDHHPSTWRESLDRNGEGFHHIAFIVEGMKEKISILQNNQIPILQHGENAQGDYAYAYMDTFPQLKLLIELLEQDKK</sequence>
<dbReference type="RefSeq" id="WP_007127441.1">
    <property type="nucleotide sequence ID" value="NZ_BOSA01000002.1"/>
</dbReference>
<evidence type="ECO:0000313" key="3">
    <source>
        <dbReference type="Proteomes" id="UP000706926"/>
    </source>
</evidence>
<dbReference type="Pfam" id="PF13669">
    <property type="entry name" value="Glyoxalase_4"/>
    <property type="match status" value="1"/>
</dbReference>
<dbReference type="PANTHER" id="PTHR43048:SF3">
    <property type="entry name" value="METHYLMALONYL-COA EPIMERASE, MITOCHONDRIAL"/>
    <property type="match status" value="1"/>
</dbReference>
<evidence type="ECO:0000256" key="1">
    <source>
        <dbReference type="ARBA" id="ARBA00022723"/>
    </source>
</evidence>
<organism evidence="2 3">
    <name type="scientific">Paenibacillus lactis</name>
    <dbReference type="NCBI Taxonomy" id="228574"/>
    <lineage>
        <taxon>Bacteria</taxon>
        <taxon>Bacillati</taxon>
        <taxon>Bacillota</taxon>
        <taxon>Bacilli</taxon>
        <taxon>Bacillales</taxon>
        <taxon>Paenibacillaceae</taxon>
        <taxon>Paenibacillus</taxon>
    </lineage>
</organism>
<dbReference type="InterPro" id="IPR029068">
    <property type="entry name" value="Glyas_Bleomycin-R_OHBP_Dase"/>
</dbReference>
<proteinExistence type="predicted"/>
<comment type="caution">
    <text evidence="2">The sequence shown here is derived from an EMBL/GenBank/DDBJ whole genome shotgun (WGS) entry which is preliminary data.</text>
</comment>
<evidence type="ECO:0000313" key="2">
    <source>
        <dbReference type="EMBL" id="MBP1892111.1"/>
    </source>
</evidence>